<proteinExistence type="predicted"/>
<keyword evidence="1" id="KW-0812">Transmembrane</keyword>
<organism evidence="2 3">
    <name type="scientific">Talaromyces proteolyticus</name>
    <dbReference type="NCBI Taxonomy" id="1131652"/>
    <lineage>
        <taxon>Eukaryota</taxon>
        <taxon>Fungi</taxon>
        <taxon>Dikarya</taxon>
        <taxon>Ascomycota</taxon>
        <taxon>Pezizomycotina</taxon>
        <taxon>Eurotiomycetes</taxon>
        <taxon>Eurotiomycetidae</taxon>
        <taxon>Eurotiales</taxon>
        <taxon>Trichocomaceae</taxon>
        <taxon>Talaromyces</taxon>
        <taxon>Talaromyces sect. Bacilispori</taxon>
    </lineage>
</organism>
<dbReference type="GeneID" id="70251917"/>
<protein>
    <submittedName>
        <fullName evidence="2">Uncharacterized protein</fullName>
    </submittedName>
</protein>
<dbReference type="AlphaFoldDB" id="A0AAD4L4X3"/>
<name>A0AAD4L4X3_9EURO</name>
<accession>A0AAD4L4X3</accession>
<keyword evidence="1" id="KW-1133">Transmembrane helix</keyword>
<reference evidence="2" key="1">
    <citation type="submission" date="2021-12" db="EMBL/GenBank/DDBJ databases">
        <title>Convergent genome expansion in fungi linked to evolution of root-endophyte symbiosis.</title>
        <authorList>
            <consortium name="DOE Joint Genome Institute"/>
            <person name="Ke Y.-H."/>
            <person name="Bonito G."/>
            <person name="Liao H.-L."/>
            <person name="Looney B."/>
            <person name="Rojas-Flechas A."/>
            <person name="Nash J."/>
            <person name="Hameed K."/>
            <person name="Schadt C."/>
            <person name="Martin F."/>
            <person name="Crous P.W."/>
            <person name="Miettinen O."/>
            <person name="Magnuson J.K."/>
            <person name="Labbe J."/>
            <person name="Jacobson D."/>
            <person name="Doktycz M.J."/>
            <person name="Veneault-Fourrey C."/>
            <person name="Kuo A."/>
            <person name="Mondo S."/>
            <person name="Calhoun S."/>
            <person name="Riley R."/>
            <person name="Ohm R."/>
            <person name="LaButti K."/>
            <person name="Andreopoulos B."/>
            <person name="Pangilinan J."/>
            <person name="Nolan M."/>
            <person name="Tritt A."/>
            <person name="Clum A."/>
            <person name="Lipzen A."/>
            <person name="Daum C."/>
            <person name="Barry K."/>
            <person name="Grigoriev I.V."/>
            <person name="Vilgalys R."/>
        </authorList>
    </citation>
    <scope>NUCLEOTIDE SEQUENCE</scope>
    <source>
        <strain evidence="2">PMI_201</strain>
    </source>
</reference>
<dbReference type="RefSeq" id="XP_046076650.1">
    <property type="nucleotide sequence ID" value="XM_046221630.1"/>
</dbReference>
<evidence type="ECO:0000313" key="2">
    <source>
        <dbReference type="EMBL" id="KAH8703632.1"/>
    </source>
</evidence>
<sequence length="543" mass="61068">MSNSASNSMRSQQTDDTAIAVDVDVDLERQAKDNTDVLGGGGNKNRSSRQRIPGWLRRPKILGVRITSPKFTLSPFKKSWAIVTNLCTDSHEQETDLRNEAIELLFQLPAKHALEWPGILVFCSHLESRFEELLNPQFGTIWRILGCTAPLTAVGCWHWCFAVIRAFQALSDEESCMDKAYKRLLENSKISENEIESYDKLQVLRAMFAVLCWTSAIIKPILDVEAVTSTLETANSNLRRPIAKVFFYFQSNTTDVQKPGDYLANGGNQSSGGSSDDVLYESSLNYSSLSTIGRVKLKWVDTLTAHLAFDRSTRVLSVYRFPSFCATKVLCNGDVQVLKSITQKLLHSQCYTDTSEEESALHREILLSYRLLFGQSSSSRKLLGQLLSQSSTKASKKYSQRSSTISSVITDDNDPFLVTICTTPLLSHWRFLGFTGLNKASTLLPGTIFPSSALDINGQLQESDTYSVRNDFPVFGPRLLILQRYNMRQQPSRVRDLWRDRRNPLQWYTFWAVLWIGGVSIILAVLQVLVGVAQIYLAARVQP</sequence>
<evidence type="ECO:0000313" key="3">
    <source>
        <dbReference type="Proteomes" id="UP001201262"/>
    </source>
</evidence>
<dbReference type="EMBL" id="JAJTJA010000002">
    <property type="protein sequence ID" value="KAH8703632.1"/>
    <property type="molecule type" value="Genomic_DNA"/>
</dbReference>
<feature type="transmembrane region" description="Helical" evidence="1">
    <location>
        <begin position="508"/>
        <end position="537"/>
    </location>
</feature>
<dbReference type="Proteomes" id="UP001201262">
    <property type="component" value="Unassembled WGS sequence"/>
</dbReference>
<gene>
    <name evidence="2" type="ORF">BGW36DRAFT_443975</name>
</gene>
<keyword evidence="1" id="KW-0472">Membrane</keyword>
<evidence type="ECO:0000256" key="1">
    <source>
        <dbReference type="SAM" id="Phobius"/>
    </source>
</evidence>
<keyword evidence="3" id="KW-1185">Reference proteome</keyword>
<comment type="caution">
    <text evidence="2">The sequence shown here is derived from an EMBL/GenBank/DDBJ whole genome shotgun (WGS) entry which is preliminary data.</text>
</comment>